<dbReference type="EMBL" id="JALJOT010000011">
    <property type="protein sequence ID" value="KAK9905636.1"/>
    <property type="molecule type" value="Genomic_DNA"/>
</dbReference>
<evidence type="ECO:0000256" key="5">
    <source>
        <dbReference type="ARBA" id="ARBA00048434"/>
    </source>
</evidence>
<evidence type="ECO:0000256" key="7">
    <source>
        <dbReference type="SAM" id="MobiDB-lite"/>
    </source>
</evidence>
<dbReference type="InterPro" id="IPR038459">
    <property type="entry name" value="MT_TRM10-typ_sf"/>
</dbReference>
<keyword evidence="4" id="KW-0949">S-adenosyl-L-methionine</keyword>
<dbReference type="PANTHER" id="PTHR13563">
    <property type="entry name" value="TRNA (GUANINE-9-) METHYLTRANSFERASE"/>
    <property type="match status" value="1"/>
</dbReference>
<proteinExistence type="predicted"/>
<dbReference type="PROSITE" id="PS51675">
    <property type="entry name" value="SAM_MT_TRM10"/>
    <property type="match status" value="1"/>
</dbReference>
<organism evidence="9 10">
    <name type="scientific">Coccomyxa subellipsoidea</name>
    <dbReference type="NCBI Taxonomy" id="248742"/>
    <lineage>
        <taxon>Eukaryota</taxon>
        <taxon>Viridiplantae</taxon>
        <taxon>Chlorophyta</taxon>
        <taxon>core chlorophytes</taxon>
        <taxon>Trebouxiophyceae</taxon>
        <taxon>Trebouxiophyceae incertae sedis</taxon>
        <taxon>Coccomyxaceae</taxon>
        <taxon>Coccomyxa</taxon>
    </lineage>
</organism>
<keyword evidence="6" id="KW-0175">Coiled coil</keyword>
<feature type="compositionally biased region" description="Basic and acidic residues" evidence="7">
    <location>
        <begin position="213"/>
        <end position="239"/>
    </location>
</feature>
<comment type="caution">
    <text evidence="9">The sequence shown here is derived from an EMBL/GenBank/DDBJ whole genome shotgun (WGS) entry which is preliminary data.</text>
</comment>
<gene>
    <name evidence="9" type="ORF">WJX75_003632</name>
</gene>
<comment type="catalytic activity">
    <reaction evidence="5">
        <text>guanosine(9) in tRNA + S-adenosyl-L-methionine = N(1)-methylguanosine(9) in tRNA + S-adenosyl-L-homocysteine + H(+)</text>
        <dbReference type="Rhea" id="RHEA:43156"/>
        <dbReference type="Rhea" id="RHEA-COMP:10367"/>
        <dbReference type="Rhea" id="RHEA-COMP:10368"/>
        <dbReference type="ChEBI" id="CHEBI:15378"/>
        <dbReference type="ChEBI" id="CHEBI:57856"/>
        <dbReference type="ChEBI" id="CHEBI:59789"/>
        <dbReference type="ChEBI" id="CHEBI:73542"/>
        <dbReference type="ChEBI" id="CHEBI:74269"/>
        <dbReference type="EC" id="2.1.1.221"/>
    </reaction>
</comment>
<evidence type="ECO:0000256" key="3">
    <source>
        <dbReference type="ARBA" id="ARBA00022679"/>
    </source>
</evidence>
<evidence type="ECO:0000256" key="2">
    <source>
        <dbReference type="ARBA" id="ARBA00022603"/>
    </source>
</evidence>
<keyword evidence="10" id="KW-1185">Reference proteome</keyword>
<dbReference type="PANTHER" id="PTHR13563:SF13">
    <property type="entry name" value="TRNA METHYLTRANSFERASE 10 HOMOLOG A"/>
    <property type="match status" value="1"/>
</dbReference>
<evidence type="ECO:0000256" key="1">
    <source>
        <dbReference type="ARBA" id="ARBA00012797"/>
    </source>
</evidence>
<dbReference type="EC" id="2.1.1.221" evidence="1"/>
<feature type="domain" description="SAM-dependent MTase TRM10-type" evidence="8">
    <location>
        <begin position="15"/>
        <end position="206"/>
    </location>
</feature>
<evidence type="ECO:0000256" key="6">
    <source>
        <dbReference type="SAM" id="Coils"/>
    </source>
</evidence>
<dbReference type="InterPro" id="IPR007356">
    <property type="entry name" value="tRNA_m1G_MeTrfase_euk"/>
</dbReference>
<evidence type="ECO:0000313" key="10">
    <source>
        <dbReference type="Proteomes" id="UP001491310"/>
    </source>
</evidence>
<accession>A0ABR2YHS1</accession>
<name>A0ABR2YHS1_9CHLO</name>
<evidence type="ECO:0000259" key="8">
    <source>
        <dbReference type="PROSITE" id="PS51675"/>
    </source>
</evidence>
<feature type="coiled-coil region" evidence="6">
    <location>
        <begin position="2"/>
        <end position="29"/>
    </location>
</feature>
<sequence length="245" mass="27612">MAQKRQARKQSASEKKARLQQALREGQRIVIDLDFADKMTPTEIKSLCQQLLYCYSANTRAQNPAQLIFTSLQGAMSEQLRKQASGLDNWVVTTHAEPYLTAFQDKLPDLVYLTADSPHELTSLDPSKAYIIGGIVDRNRHKNICYNKAVGQGISTARLPIQDYLQMSSSPVITVNQVFTILVNFLDHKDWGTAFETTIPQRKQIDASNNGKSDQKIEVHIDDTEKESEHIEKKRKLESSSDACT</sequence>
<feature type="region of interest" description="Disordered" evidence="7">
    <location>
        <begin position="206"/>
        <end position="245"/>
    </location>
</feature>
<evidence type="ECO:0000256" key="4">
    <source>
        <dbReference type="ARBA" id="ARBA00022691"/>
    </source>
</evidence>
<dbReference type="Proteomes" id="UP001491310">
    <property type="component" value="Unassembled WGS sequence"/>
</dbReference>
<protein>
    <recommendedName>
        <fullName evidence="1">tRNA (guanine(9)-N(1))-methyltransferase</fullName>
        <ecNumber evidence="1">2.1.1.221</ecNumber>
    </recommendedName>
</protein>
<dbReference type="Gene3D" id="3.40.1280.30">
    <property type="match status" value="1"/>
</dbReference>
<keyword evidence="3" id="KW-0808">Transferase</keyword>
<reference evidence="9 10" key="1">
    <citation type="journal article" date="2024" name="Nat. Commun.">
        <title>Phylogenomics reveals the evolutionary origins of lichenization in chlorophyte algae.</title>
        <authorList>
            <person name="Puginier C."/>
            <person name="Libourel C."/>
            <person name="Otte J."/>
            <person name="Skaloud P."/>
            <person name="Haon M."/>
            <person name="Grisel S."/>
            <person name="Petersen M."/>
            <person name="Berrin J.G."/>
            <person name="Delaux P.M."/>
            <person name="Dal Grande F."/>
            <person name="Keller J."/>
        </authorList>
    </citation>
    <scope>NUCLEOTIDE SEQUENCE [LARGE SCALE GENOMIC DNA]</scope>
    <source>
        <strain evidence="9 10">SAG 216-7</strain>
    </source>
</reference>
<dbReference type="CDD" id="cd18089">
    <property type="entry name" value="SPOUT_Trm10-like"/>
    <property type="match status" value="1"/>
</dbReference>
<evidence type="ECO:0000313" key="9">
    <source>
        <dbReference type="EMBL" id="KAK9905636.1"/>
    </source>
</evidence>
<dbReference type="InterPro" id="IPR028564">
    <property type="entry name" value="MT_TRM10-typ"/>
</dbReference>
<keyword evidence="2" id="KW-0489">Methyltransferase</keyword>